<keyword evidence="2" id="KW-1185">Reference proteome</keyword>
<evidence type="ECO:0000313" key="1">
    <source>
        <dbReference type="EMBL" id="MFC3860148.1"/>
    </source>
</evidence>
<organism evidence="1 2">
    <name type="scientific">Deinococcus antarcticus</name>
    <dbReference type="NCBI Taxonomy" id="1298767"/>
    <lineage>
        <taxon>Bacteria</taxon>
        <taxon>Thermotogati</taxon>
        <taxon>Deinococcota</taxon>
        <taxon>Deinococci</taxon>
        <taxon>Deinococcales</taxon>
        <taxon>Deinococcaceae</taxon>
        <taxon>Deinococcus</taxon>
    </lineage>
</organism>
<protein>
    <submittedName>
        <fullName evidence="1">Uncharacterized protein</fullName>
    </submittedName>
</protein>
<proteinExistence type="predicted"/>
<dbReference type="EMBL" id="JBHRZF010000047">
    <property type="protein sequence ID" value="MFC3860148.1"/>
    <property type="molecule type" value="Genomic_DNA"/>
</dbReference>
<comment type="caution">
    <text evidence="1">The sequence shown here is derived from an EMBL/GenBank/DDBJ whole genome shotgun (WGS) entry which is preliminary data.</text>
</comment>
<sequence length="61" mass="6920">MKAPPSTPDPEKEGKALQLAQERLLARRQALIPLQVLDDWPFSPFQGEEQLPRELIARDLA</sequence>
<gene>
    <name evidence="1" type="ORF">ACFOPQ_05140</name>
</gene>
<accession>A0ABV8A386</accession>
<evidence type="ECO:0000313" key="2">
    <source>
        <dbReference type="Proteomes" id="UP001595748"/>
    </source>
</evidence>
<dbReference type="Proteomes" id="UP001595748">
    <property type="component" value="Unassembled WGS sequence"/>
</dbReference>
<reference evidence="2" key="1">
    <citation type="journal article" date="2019" name="Int. J. Syst. Evol. Microbiol.">
        <title>The Global Catalogue of Microorganisms (GCM) 10K type strain sequencing project: providing services to taxonomists for standard genome sequencing and annotation.</title>
        <authorList>
            <consortium name="The Broad Institute Genomics Platform"/>
            <consortium name="The Broad Institute Genome Sequencing Center for Infectious Disease"/>
            <person name="Wu L."/>
            <person name="Ma J."/>
        </authorList>
    </citation>
    <scope>NUCLEOTIDE SEQUENCE [LARGE SCALE GENOMIC DNA]</scope>
    <source>
        <strain evidence="2">CCTCC AB 2013263</strain>
    </source>
</reference>
<dbReference type="RefSeq" id="WP_380076299.1">
    <property type="nucleotide sequence ID" value="NZ_JBHRZF010000047.1"/>
</dbReference>
<name>A0ABV8A386_9DEIO</name>